<dbReference type="PANTHER" id="PTHR33711">
    <property type="entry name" value="DIOXYGENASE, PUTATIVE (AFU_ORTHOLOGUE AFUA_2G02910)-RELATED"/>
    <property type="match status" value="1"/>
</dbReference>
<dbReference type="InterPro" id="IPR015889">
    <property type="entry name" value="Intradiol_dOase_core"/>
</dbReference>
<sequence length="202" mass="22304">MQTRKASLGRRDFLRRSCAVPSTLLLLAFGNTKDGRAASASATPGCTDGHEPTARQTAGPFFLPNSPQRASLLEPGIDGTKIVLSGRVWSSRCRLVSGALLDFWHADDAGEYDIDGFRLRGHQFADSEGRYRLETIVPGLYPGRTRHFHVTLQPPNGPILTTQLYFPGEQRNARDSLFDRRLLMTIDGNGDQKAARFDFVLG</sequence>
<dbReference type="InterPro" id="IPR000627">
    <property type="entry name" value="Intradiol_dOase_C"/>
</dbReference>
<organism evidence="5 6">
    <name type="scientific">Caballeronia calidae</name>
    <dbReference type="NCBI Taxonomy" id="1777139"/>
    <lineage>
        <taxon>Bacteria</taxon>
        <taxon>Pseudomonadati</taxon>
        <taxon>Pseudomonadota</taxon>
        <taxon>Betaproteobacteria</taxon>
        <taxon>Burkholderiales</taxon>
        <taxon>Burkholderiaceae</taxon>
        <taxon>Caballeronia</taxon>
    </lineage>
</organism>
<comment type="caution">
    <text evidence="5">The sequence shown here is derived from an EMBL/GenBank/DDBJ whole genome shotgun (WGS) entry which is preliminary data.</text>
</comment>
<comment type="similarity">
    <text evidence="1">Belongs to the intradiol ring-cleavage dioxygenase family.</text>
</comment>
<dbReference type="RefSeq" id="WP_062605810.1">
    <property type="nucleotide sequence ID" value="NZ_FCOX02000015.1"/>
</dbReference>
<keyword evidence="6" id="KW-1185">Reference proteome</keyword>
<keyword evidence="3" id="KW-0560">Oxidoreductase</keyword>
<reference evidence="5" key="1">
    <citation type="submission" date="2016-01" db="EMBL/GenBank/DDBJ databases">
        <authorList>
            <person name="Peeters C."/>
        </authorList>
    </citation>
    <scope>NUCLEOTIDE SEQUENCE</scope>
    <source>
        <strain evidence="5">LMG 29321</strain>
    </source>
</reference>
<dbReference type="SUPFAM" id="SSF49482">
    <property type="entry name" value="Aromatic compound dioxygenase"/>
    <property type="match status" value="1"/>
</dbReference>
<evidence type="ECO:0000313" key="6">
    <source>
        <dbReference type="Proteomes" id="UP000071859"/>
    </source>
</evidence>
<evidence type="ECO:0000256" key="1">
    <source>
        <dbReference type="ARBA" id="ARBA00007825"/>
    </source>
</evidence>
<evidence type="ECO:0000256" key="2">
    <source>
        <dbReference type="ARBA" id="ARBA00022964"/>
    </source>
</evidence>
<dbReference type="GO" id="GO:0016702">
    <property type="term" value="F:oxidoreductase activity, acting on single donors with incorporation of molecular oxygen, incorporation of two atoms of oxygen"/>
    <property type="evidence" value="ECO:0007669"/>
    <property type="project" value="InterPro"/>
</dbReference>
<proteinExistence type="inferred from homology"/>
<accession>A0A158BXS3</accession>
<dbReference type="Gene3D" id="2.60.130.10">
    <property type="entry name" value="Aromatic compound dioxygenase"/>
    <property type="match status" value="1"/>
</dbReference>
<evidence type="ECO:0000313" key="5">
    <source>
        <dbReference type="EMBL" id="SAK74898.1"/>
    </source>
</evidence>
<dbReference type="InterPro" id="IPR006311">
    <property type="entry name" value="TAT_signal"/>
</dbReference>
<evidence type="ECO:0000256" key="3">
    <source>
        <dbReference type="ARBA" id="ARBA00023002"/>
    </source>
</evidence>
<dbReference type="PROSITE" id="PS51318">
    <property type="entry name" value="TAT"/>
    <property type="match status" value="1"/>
</dbReference>
<dbReference type="InterPro" id="IPR050770">
    <property type="entry name" value="Intradiol_RC_Dioxygenase"/>
</dbReference>
<dbReference type="PANTHER" id="PTHR33711:SF11">
    <property type="entry name" value="DIOXYGENASE"/>
    <property type="match status" value="1"/>
</dbReference>
<name>A0A158BXS3_9BURK</name>
<gene>
    <name evidence="5" type="ORF">AWB78_03236</name>
</gene>
<dbReference type="OrthoDB" id="9805815at2"/>
<dbReference type="Proteomes" id="UP000071859">
    <property type="component" value="Unassembled WGS sequence"/>
</dbReference>
<dbReference type="CDD" id="cd00421">
    <property type="entry name" value="intradiol_dioxygenase"/>
    <property type="match status" value="1"/>
</dbReference>
<dbReference type="AlphaFoldDB" id="A0A158BXS3"/>
<dbReference type="EMBL" id="FCOX02000015">
    <property type="protein sequence ID" value="SAK74898.1"/>
    <property type="molecule type" value="Genomic_DNA"/>
</dbReference>
<protein>
    <submittedName>
        <fullName evidence="5">Protocatechuate 3,4-dioxygenase subunit beta</fullName>
    </submittedName>
</protein>
<dbReference type="GO" id="GO:0008199">
    <property type="term" value="F:ferric iron binding"/>
    <property type="evidence" value="ECO:0007669"/>
    <property type="project" value="InterPro"/>
</dbReference>
<evidence type="ECO:0000259" key="4">
    <source>
        <dbReference type="Pfam" id="PF00775"/>
    </source>
</evidence>
<feature type="domain" description="Intradiol ring-cleavage dioxygenases" evidence="4">
    <location>
        <begin position="78"/>
        <end position="200"/>
    </location>
</feature>
<keyword evidence="2" id="KW-0223">Dioxygenase</keyword>
<dbReference type="Pfam" id="PF00775">
    <property type="entry name" value="Dioxygenase_C"/>
    <property type="match status" value="1"/>
</dbReference>